<name>A0AA40AQV2_9PEZI</name>
<keyword evidence="4" id="KW-1185">Reference proteome</keyword>
<organism evidence="3 4">
    <name type="scientific">Lasiosphaeris hirsuta</name>
    <dbReference type="NCBI Taxonomy" id="260670"/>
    <lineage>
        <taxon>Eukaryota</taxon>
        <taxon>Fungi</taxon>
        <taxon>Dikarya</taxon>
        <taxon>Ascomycota</taxon>
        <taxon>Pezizomycotina</taxon>
        <taxon>Sordariomycetes</taxon>
        <taxon>Sordariomycetidae</taxon>
        <taxon>Sordariales</taxon>
        <taxon>Lasiosphaeriaceae</taxon>
        <taxon>Lasiosphaeris</taxon>
    </lineage>
</organism>
<keyword evidence="1" id="KW-0732">Signal</keyword>
<proteinExistence type="predicted"/>
<dbReference type="AlphaFoldDB" id="A0AA40AQV2"/>
<feature type="chain" id="PRO_5041223884" description="Cyanovirin-N domain-containing protein" evidence="1">
    <location>
        <begin position="21"/>
        <end position="146"/>
    </location>
</feature>
<dbReference type="Pfam" id="PF08881">
    <property type="entry name" value="CVNH"/>
    <property type="match status" value="1"/>
</dbReference>
<dbReference type="EMBL" id="JAUKUA010000003">
    <property type="protein sequence ID" value="KAK0720267.1"/>
    <property type="molecule type" value="Genomic_DNA"/>
</dbReference>
<dbReference type="InterPro" id="IPR011058">
    <property type="entry name" value="Cyanovirin-N"/>
</dbReference>
<accession>A0AA40AQV2</accession>
<feature type="signal peptide" evidence="1">
    <location>
        <begin position="1"/>
        <end position="20"/>
    </location>
</feature>
<reference evidence="3" key="1">
    <citation type="submission" date="2023-06" db="EMBL/GenBank/DDBJ databases">
        <title>Genome-scale phylogeny and comparative genomics of the fungal order Sordariales.</title>
        <authorList>
            <consortium name="Lawrence Berkeley National Laboratory"/>
            <person name="Hensen N."/>
            <person name="Bonometti L."/>
            <person name="Westerberg I."/>
            <person name="Brannstrom I.O."/>
            <person name="Guillou S."/>
            <person name="Cros-Aarteil S."/>
            <person name="Calhoun S."/>
            <person name="Haridas S."/>
            <person name="Kuo A."/>
            <person name="Mondo S."/>
            <person name="Pangilinan J."/>
            <person name="Riley R."/>
            <person name="Labutti K."/>
            <person name="Andreopoulos B."/>
            <person name="Lipzen A."/>
            <person name="Chen C."/>
            <person name="Yanf M."/>
            <person name="Daum C."/>
            <person name="Ng V."/>
            <person name="Clum A."/>
            <person name="Steindorff A."/>
            <person name="Ohm R."/>
            <person name="Martin F."/>
            <person name="Silar P."/>
            <person name="Natvig D."/>
            <person name="Lalanne C."/>
            <person name="Gautier V."/>
            <person name="Ament-Velasquez S.L."/>
            <person name="Kruys A."/>
            <person name="Hutchinson M.I."/>
            <person name="Powell A.J."/>
            <person name="Barry K."/>
            <person name="Miller A.N."/>
            <person name="Grigoriev I.V."/>
            <person name="Debuchy R."/>
            <person name="Gladieux P."/>
            <person name="Thoren M.H."/>
            <person name="Johannesson H."/>
        </authorList>
    </citation>
    <scope>NUCLEOTIDE SEQUENCE</scope>
    <source>
        <strain evidence="3">SMH4607-1</strain>
    </source>
</reference>
<dbReference type="Proteomes" id="UP001172102">
    <property type="component" value="Unassembled WGS sequence"/>
</dbReference>
<sequence>MTLTLTTLFALALSATGALAEGDFIGTCDVTSIKISGKYLSSKCKNILGAEECTKLDLNNCLKNSYGQLEADPTAAGPHFTAKNQCVSCTNEQPKTGFVIGGGGGATLLHCLCNPGTGAAQASWPTAYFDLSQSPFLPSGTKGTAC</sequence>
<evidence type="ECO:0000313" key="3">
    <source>
        <dbReference type="EMBL" id="KAK0720267.1"/>
    </source>
</evidence>
<protein>
    <recommendedName>
        <fullName evidence="2">Cyanovirin-N domain-containing protein</fullName>
    </recommendedName>
</protein>
<dbReference type="Gene3D" id="2.30.60.10">
    <property type="entry name" value="Cyanovirin-N"/>
    <property type="match status" value="1"/>
</dbReference>
<evidence type="ECO:0000256" key="1">
    <source>
        <dbReference type="SAM" id="SignalP"/>
    </source>
</evidence>
<evidence type="ECO:0000313" key="4">
    <source>
        <dbReference type="Proteomes" id="UP001172102"/>
    </source>
</evidence>
<dbReference type="InterPro" id="IPR036673">
    <property type="entry name" value="Cyanovirin-N_sf"/>
</dbReference>
<evidence type="ECO:0000259" key="2">
    <source>
        <dbReference type="Pfam" id="PF08881"/>
    </source>
</evidence>
<comment type="caution">
    <text evidence="3">The sequence shown here is derived from an EMBL/GenBank/DDBJ whole genome shotgun (WGS) entry which is preliminary data.</text>
</comment>
<gene>
    <name evidence="3" type="ORF">B0H67DRAFT_599805</name>
</gene>
<feature type="domain" description="Cyanovirin-N" evidence="2">
    <location>
        <begin position="24"/>
        <end position="94"/>
    </location>
</feature>
<dbReference type="SUPFAM" id="SSF51322">
    <property type="entry name" value="Cyanovirin-N"/>
    <property type="match status" value="1"/>
</dbReference>